<reference evidence="8" key="1">
    <citation type="submission" date="2016-07" db="EMBL/GenBank/DDBJ databases">
        <title>Microvirga ossetica sp. nov. a new species of rhizobia isolated from root nodules of the legume species Vicia alpestris Steven originated from North Ossetia region in the Caucasus.</title>
        <authorList>
            <person name="Safronova V.I."/>
            <person name="Kuznetsova I.G."/>
            <person name="Sazanova A.L."/>
            <person name="Belimov A."/>
            <person name="Andronov E."/>
            <person name="Osledkin Y.S."/>
            <person name="Onishchuk O.P."/>
            <person name="Kurchak O.N."/>
            <person name="Shaposhnikov A.I."/>
            <person name="Willems A."/>
            <person name="Tikhonovich I.A."/>
        </authorList>
    </citation>
    <scope>NUCLEOTIDE SEQUENCE [LARGE SCALE GENOMIC DNA]</scope>
    <source>
        <strain evidence="8">V5/3M</strain>
    </source>
</reference>
<evidence type="ECO:0000256" key="4">
    <source>
        <dbReference type="ARBA" id="ARBA00022833"/>
    </source>
</evidence>
<dbReference type="GO" id="GO:0016491">
    <property type="term" value="F:oxidoreductase activity"/>
    <property type="evidence" value="ECO:0007669"/>
    <property type="project" value="UniProtKB-KW"/>
</dbReference>
<protein>
    <submittedName>
        <fullName evidence="8">Formaldehyde dehydrogenase, glutathione-independent</fullName>
    </submittedName>
</protein>
<comment type="similarity">
    <text evidence="2">Belongs to the zinc-containing alcohol dehydrogenase family.</text>
</comment>
<evidence type="ECO:0000256" key="5">
    <source>
        <dbReference type="ARBA" id="ARBA00023002"/>
    </source>
</evidence>
<comment type="cofactor">
    <cofactor evidence="1">
        <name>Zn(2+)</name>
        <dbReference type="ChEBI" id="CHEBI:29105"/>
    </cofactor>
</comment>
<gene>
    <name evidence="8" type="ORF">BB934_21830</name>
</gene>
<dbReference type="KEGG" id="moc:BB934_21830"/>
<proteinExistence type="inferred from homology"/>
<evidence type="ECO:0000256" key="2">
    <source>
        <dbReference type="ARBA" id="ARBA00008072"/>
    </source>
</evidence>
<dbReference type="Gene3D" id="3.40.50.720">
    <property type="entry name" value="NAD(P)-binding Rossmann-like Domain"/>
    <property type="match status" value="1"/>
</dbReference>
<keyword evidence="5" id="KW-0560">Oxidoreductase</keyword>
<dbReference type="EMBL" id="CP016616">
    <property type="protein sequence ID" value="ANY80542.1"/>
    <property type="molecule type" value="Genomic_DNA"/>
</dbReference>
<dbReference type="SUPFAM" id="SSF50129">
    <property type="entry name" value="GroES-like"/>
    <property type="match status" value="1"/>
</dbReference>
<keyword evidence="4" id="KW-0862">Zinc</keyword>
<dbReference type="InterPro" id="IPR002328">
    <property type="entry name" value="ADH_Zn_CS"/>
</dbReference>
<sequence>MTGDHVMAGNRAVTYIAPRKLEVKSYDYPKLVGPKGQKCDHGVILKLITTNICGSDLHIYRGRFPAPSGMILGHENTGEVVEVGSHVEFIKKGDIVSVPFNVACGKCRNCKNGHTDTCMNANDEVDCGAYGFNLGGWQGGQADFMMVPWADFQLLPFPDKDQAMEKIRDLTLLSDILPTGFHGCFTAGVRPGYTVYIAGAGPVGRCAAASAQLLGAAVIIVGDNNKERLALVKNAGYETVDTSKPEPVADQIEAILGEREVDAGVDAVGWECHGYGPNAPEDPTAVLNTLFQVVRANGAMGIPGIYTYGDSQARNEEEKQGKYPIAFGQAWIKSPHLTAGQCPVMHYHRELMMAILNDRMPYLTPLLNTQFISLDQAVEAYQEFDQGAPVKYVIDPHGSVPKAS</sequence>
<keyword evidence="3" id="KW-0479">Metal-binding</keyword>
<dbReference type="AlphaFoldDB" id="A0A1B2EL49"/>
<evidence type="ECO:0000256" key="6">
    <source>
        <dbReference type="ARBA" id="ARBA00023027"/>
    </source>
</evidence>
<evidence type="ECO:0000313" key="8">
    <source>
        <dbReference type="EMBL" id="ANY80542.1"/>
    </source>
</evidence>
<dbReference type="PROSITE" id="PS00059">
    <property type="entry name" value="ADH_ZINC"/>
    <property type="match status" value="1"/>
</dbReference>
<dbReference type="Pfam" id="PF08240">
    <property type="entry name" value="ADH_N"/>
    <property type="match status" value="1"/>
</dbReference>
<dbReference type="Gene3D" id="3.90.180.10">
    <property type="entry name" value="Medium-chain alcohol dehydrogenases, catalytic domain"/>
    <property type="match status" value="1"/>
</dbReference>
<dbReference type="PANTHER" id="PTHR42813:SF3">
    <property type="entry name" value="GLUTATHIONE-INDEPENDENT FORMALDEHYDE DEHYDROGENASE"/>
    <property type="match status" value="1"/>
</dbReference>
<dbReference type="GO" id="GO:0008270">
    <property type="term" value="F:zinc ion binding"/>
    <property type="evidence" value="ECO:0007669"/>
    <property type="project" value="InterPro"/>
</dbReference>
<dbReference type="InterPro" id="IPR011032">
    <property type="entry name" value="GroES-like_sf"/>
</dbReference>
<feature type="domain" description="Alcohol dehydrogenase-like N-terminal" evidence="7">
    <location>
        <begin position="41"/>
        <end position="156"/>
    </location>
</feature>
<dbReference type="PANTHER" id="PTHR42813">
    <property type="entry name" value="ZINC-TYPE ALCOHOL DEHYDROGENASE-LIKE"/>
    <property type="match status" value="1"/>
</dbReference>
<dbReference type="InterPro" id="IPR013154">
    <property type="entry name" value="ADH-like_N"/>
</dbReference>
<dbReference type="CDD" id="cd08282">
    <property type="entry name" value="PFDH_like"/>
    <property type="match status" value="1"/>
</dbReference>
<evidence type="ECO:0000256" key="1">
    <source>
        <dbReference type="ARBA" id="ARBA00001947"/>
    </source>
</evidence>
<organism evidence="8">
    <name type="scientific">Microvirga ossetica</name>
    <dbReference type="NCBI Taxonomy" id="1882682"/>
    <lineage>
        <taxon>Bacteria</taxon>
        <taxon>Pseudomonadati</taxon>
        <taxon>Pseudomonadota</taxon>
        <taxon>Alphaproteobacteria</taxon>
        <taxon>Hyphomicrobiales</taxon>
        <taxon>Methylobacteriaceae</taxon>
        <taxon>Microvirga</taxon>
    </lineage>
</organism>
<name>A0A1B2EL49_9HYPH</name>
<dbReference type="OrthoDB" id="9773078at2"/>
<dbReference type="SUPFAM" id="SSF51735">
    <property type="entry name" value="NAD(P)-binding Rossmann-fold domains"/>
    <property type="match status" value="1"/>
</dbReference>
<dbReference type="InterPro" id="IPR036291">
    <property type="entry name" value="NAD(P)-bd_dom_sf"/>
</dbReference>
<keyword evidence="6" id="KW-0520">NAD</keyword>
<evidence type="ECO:0000259" key="7">
    <source>
        <dbReference type="Pfam" id="PF08240"/>
    </source>
</evidence>
<accession>A0A1B2EL49</accession>
<evidence type="ECO:0000256" key="3">
    <source>
        <dbReference type="ARBA" id="ARBA00022723"/>
    </source>
</evidence>